<proteinExistence type="predicted"/>
<keyword evidence="2" id="KW-1185">Reference proteome</keyword>
<dbReference type="OrthoDB" id="55542at2759"/>
<accession>A0A9N8EWZ4</accession>
<dbReference type="EMBL" id="CAICTM010002006">
    <property type="protein sequence ID" value="CAB9527499.1"/>
    <property type="molecule type" value="Genomic_DNA"/>
</dbReference>
<reference evidence="1" key="1">
    <citation type="submission" date="2020-06" db="EMBL/GenBank/DDBJ databases">
        <authorList>
            <consortium name="Plant Systems Biology data submission"/>
        </authorList>
    </citation>
    <scope>NUCLEOTIDE SEQUENCE</scope>
    <source>
        <strain evidence="1">D6</strain>
    </source>
</reference>
<gene>
    <name evidence="1" type="ORF">SEMRO_2008_G310651.1</name>
</gene>
<sequence>MMVDIYRYHLSHRLTNSQTNSQIQRSTFTTTKPNTKIMKTSAIFFLVAFATSQVNAGSLRNLNNCPQVPPNTICPALLDPIECGSSYGCHYNNDCLATAAGFNIRYCQKPAPACPLPGNNQCPRDINPVTCPNSAGGECTYDNACLAQASNMVNCSPVYEECRVPGRNRCSRENKPVLCGSQFHCQFDNECLAQAADYVNCIPAN</sequence>
<dbReference type="Proteomes" id="UP001153069">
    <property type="component" value="Unassembled WGS sequence"/>
</dbReference>
<dbReference type="AlphaFoldDB" id="A0A9N8EWZ4"/>
<comment type="caution">
    <text evidence="1">The sequence shown here is derived from an EMBL/GenBank/DDBJ whole genome shotgun (WGS) entry which is preliminary data.</text>
</comment>
<protein>
    <submittedName>
        <fullName evidence="1">Uncharacterized protein</fullName>
    </submittedName>
</protein>
<name>A0A9N8EWZ4_9STRA</name>
<organism evidence="1 2">
    <name type="scientific">Seminavis robusta</name>
    <dbReference type="NCBI Taxonomy" id="568900"/>
    <lineage>
        <taxon>Eukaryota</taxon>
        <taxon>Sar</taxon>
        <taxon>Stramenopiles</taxon>
        <taxon>Ochrophyta</taxon>
        <taxon>Bacillariophyta</taxon>
        <taxon>Bacillariophyceae</taxon>
        <taxon>Bacillariophycidae</taxon>
        <taxon>Naviculales</taxon>
        <taxon>Naviculaceae</taxon>
        <taxon>Seminavis</taxon>
    </lineage>
</organism>
<evidence type="ECO:0000313" key="2">
    <source>
        <dbReference type="Proteomes" id="UP001153069"/>
    </source>
</evidence>
<evidence type="ECO:0000313" key="1">
    <source>
        <dbReference type="EMBL" id="CAB9527499.1"/>
    </source>
</evidence>